<proteinExistence type="inferred from homology"/>
<dbReference type="Gene3D" id="3.40.50.720">
    <property type="entry name" value="NAD(P)-binding Rossmann-like Domain"/>
    <property type="match status" value="1"/>
</dbReference>
<evidence type="ECO:0000313" key="4">
    <source>
        <dbReference type="Proteomes" id="UP000289411"/>
    </source>
</evidence>
<sequence length="250" mass="25583">MMGTSFEGKVALVTGGASGIGLGTAMAFAEAGASVAIVDVDAEAAEQVAADLRIGDKAIGIVCDVSQEAAIEVMIAKVAGTFGRLSFAFNNAGIHVPVSDTADASTQDFGRLMGVNLRGTWLCMKHELRRMRAQGGPAAIVNCSSQNGLTGNPGLGAYVASKHAVIGMTRAAALKYARKDIRINVICPGAVDTPMVAKAMAEHPDDMQGAIDNIPLGRLGRVEEIASAVLWLCSPGAGMMVGQIVTPDGG</sequence>
<keyword evidence="2 3" id="KW-0560">Oxidoreductase</keyword>
<dbReference type="RefSeq" id="WP_129219091.1">
    <property type="nucleotide sequence ID" value="NZ_QYBC01000007.1"/>
</dbReference>
<evidence type="ECO:0000256" key="1">
    <source>
        <dbReference type="ARBA" id="ARBA00006484"/>
    </source>
</evidence>
<reference evidence="3 4" key="1">
    <citation type="submission" date="2018-09" db="EMBL/GenBank/DDBJ databases">
        <authorList>
            <person name="Grouzdev D.S."/>
            <person name="Krutkina M.S."/>
        </authorList>
    </citation>
    <scope>NUCLEOTIDE SEQUENCE [LARGE SCALE GENOMIC DNA]</scope>
    <source>
        <strain evidence="3 4">RmlP001</strain>
    </source>
</reference>
<comment type="similarity">
    <text evidence="1">Belongs to the short-chain dehydrogenases/reductases (SDR) family.</text>
</comment>
<protein>
    <submittedName>
        <fullName evidence="3">Glucose 1-dehydrogenase</fullName>
        <ecNumber evidence="3">1.1.1.47</ecNumber>
    </submittedName>
</protein>
<dbReference type="EMBL" id="QYBC01000007">
    <property type="protein sequence ID" value="RYB05340.1"/>
    <property type="molecule type" value="Genomic_DNA"/>
</dbReference>
<dbReference type="EC" id="1.1.1.47" evidence="3"/>
<dbReference type="FunFam" id="3.40.50.720:FF:000084">
    <property type="entry name" value="Short-chain dehydrogenase reductase"/>
    <property type="match status" value="1"/>
</dbReference>
<dbReference type="PROSITE" id="PS00061">
    <property type="entry name" value="ADH_SHORT"/>
    <property type="match status" value="1"/>
</dbReference>
<dbReference type="PANTHER" id="PTHR24321:SF8">
    <property type="entry name" value="ESTRADIOL 17-BETA-DEHYDROGENASE 8-RELATED"/>
    <property type="match status" value="1"/>
</dbReference>
<dbReference type="PANTHER" id="PTHR24321">
    <property type="entry name" value="DEHYDROGENASES, SHORT CHAIN"/>
    <property type="match status" value="1"/>
</dbReference>
<dbReference type="OrthoDB" id="9792355at2"/>
<dbReference type="GO" id="GO:0047936">
    <property type="term" value="F:glucose 1-dehydrogenase [NAD(P)+] activity"/>
    <property type="evidence" value="ECO:0007669"/>
    <property type="project" value="UniProtKB-EC"/>
</dbReference>
<dbReference type="PRINTS" id="PR00081">
    <property type="entry name" value="GDHRDH"/>
</dbReference>
<dbReference type="NCBIfam" id="NF005559">
    <property type="entry name" value="PRK07231.1"/>
    <property type="match status" value="1"/>
</dbReference>
<dbReference type="SUPFAM" id="SSF51735">
    <property type="entry name" value="NAD(P)-binding Rossmann-fold domains"/>
    <property type="match status" value="1"/>
</dbReference>
<dbReference type="Pfam" id="PF13561">
    <property type="entry name" value="adh_short_C2"/>
    <property type="match status" value="1"/>
</dbReference>
<gene>
    <name evidence="3" type="ORF">D3272_10385</name>
</gene>
<dbReference type="Proteomes" id="UP000289411">
    <property type="component" value="Unassembled WGS sequence"/>
</dbReference>
<keyword evidence="4" id="KW-1185">Reference proteome</keyword>
<dbReference type="InterPro" id="IPR036291">
    <property type="entry name" value="NAD(P)-bd_dom_sf"/>
</dbReference>
<evidence type="ECO:0000256" key="2">
    <source>
        <dbReference type="ARBA" id="ARBA00023002"/>
    </source>
</evidence>
<evidence type="ECO:0000313" key="3">
    <source>
        <dbReference type="EMBL" id="RYB05340.1"/>
    </source>
</evidence>
<comment type="caution">
    <text evidence="3">The sequence shown here is derived from an EMBL/GenBank/DDBJ whole genome shotgun (WGS) entry which is preliminary data.</text>
</comment>
<dbReference type="InterPro" id="IPR002347">
    <property type="entry name" value="SDR_fam"/>
</dbReference>
<dbReference type="CDD" id="cd05233">
    <property type="entry name" value="SDR_c"/>
    <property type="match status" value="1"/>
</dbReference>
<dbReference type="AlphaFoldDB" id="A0A4Q2RCT9"/>
<name>A0A4Q2RCT9_9HYPH</name>
<dbReference type="PRINTS" id="PR00080">
    <property type="entry name" value="SDRFAMILY"/>
</dbReference>
<accession>A0A4Q2RCT9</accession>
<dbReference type="InterPro" id="IPR020904">
    <property type="entry name" value="Sc_DH/Rdtase_CS"/>
</dbReference>
<reference evidence="3 4" key="2">
    <citation type="submission" date="2019-02" db="EMBL/GenBank/DDBJ databases">
        <title>'Lichenibacterium ramalinii' gen. nov. sp. nov., 'Lichenibacterium minor' gen. nov. sp. nov.</title>
        <authorList>
            <person name="Pankratov T."/>
        </authorList>
    </citation>
    <scope>NUCLEOTIDE SEQUENCE [LARGE SCALE GENOMIC DNA]</scope>
    <source>
        <strain evidence="3 4">RmlP001</strain>
    </source>
</reference>
<organism evidence="3 4">
    <name type="scientific">Lichenibacterium ramalinae</name>
    <dbReference type="NCBI Taxonomy" id="2316527"/>
    <lineage>
        <taxon>Bacteria</taxon>
        <taxon>Pseudomonadati</taxon>
        <taxon>Pseudomonadota</taxon>
        <taxon>Alphaproteobacteria</taxon>
        <taxon>Hyphomicrobiales</taxon>
        <taxon>Lichenihabitantaceae</taxon>
        <taxon>Lichenibacterium</taxon>
    </lineage>
</organism>